<reference evidence="1 2" key="1">
    <citation type="submission" date="2016-10" db="EMBL/GenBank/DDBJ databases">
        <authorList>
            <person name="de Groot N.N."/>
        </authorList>
    </citation>
    <scope>NUCLEOTIDE SEQUENCE [LARGE SCALE GENOMIC DNA]</scope>
    <source>
        <strain evidence="1 2">CPCC 202699</strain>
    </source>
</reference>
<keyword evidence="2" id="KW-1185">Reference proteome</keyword>
<evidence type="ECO:0000313" key="2">
    <source>
        <dbReference type="Proteomes" id="UP000199515"/>
    </source>
</evidence>
<proteinExistence type="predicted"/>
<protein>
    <submittedName>
        <fullName evidence="1">Uncharacterized protein</fullName>
    </submittedName>
</protein>
<dbReference type="OrthoDB" id="4864610at2"/>
<evidence type="ECO:0000313" key="1">
    <source>
        <dbReference type="EMBL" id="SDX23013.1"/>
    </source>
</evidence>
<dbReference type="RefSeq" id="WP_091288587.1">
    <property type="nucleotide sequence ID" value="NZ_FNON01000002.1"/>
</dbReference>
<dbReference type="PROSITE" id="PS51257">
    <property type="entry name" value="PROKAR_LIPOPROTEIN"/>
    <property type="match status" value="1"/>
</dbReference>
<name>A0A1H3A0A0_9PSEU</name>
<dbReference type="AlphaFoldDB" id="A0A1H3A0A0"/>
<gene>
    <name evidence="1" type="ORF">SAMN05421504_102742</name>
</gene>
<sequence>MRTAVLAVALALTAACTPQQPPGKAGFTVTDVPGRSTALYPGATGARWVRIGNTENFPIKVTTLTATVTATSNPACPPDLVRVDPLAKALVVPKQGFAEVALTTHLAAAAPDACKNVTFPLTYSGTATKS</sequence>
<dbReference type="EMBL" id="FNON01000002">
    <property type="protein sequence ID" value="SDX23013.1"/>
    <property type="molecule type" value="Genomic_DNA"/>
</dbReference>
<organism evidence="1 2">
    <name type="scientific">Amycolatopsis xylanica</name>
    <dbReference type="NCBI Taxonomy" id="589385"/>
    <lineage>
        <taxon>Bacteria</taxon>
        <taxon>Bacillati</taxon>
        <taxon>Actinomycetota</taxon>
        <taxon>Actinomycetes</taxon>
        <taxon>Pseudonocardiales</taxon>
        <taxon>Pseudonocardiaceae</taxon>
        <taxon>Amycolatopsis</taxon>
    </lineage>
</organism>
<dbReference type="Proteomes" id="UP000199515">
    <property type="component" value="Unassembled WGS sequence"/>
</dbReference>
<dbReference type="STRING" id="589385.SAMN05421504_102742"/>
<accession>A0A1H3A0A0</accession>